<name>A0A379PLW1_PSEPU</name>
<evidence type="ECO:0000313" key="1">
    <source>
        <dbReference type="EMBL" id="SUF08883.1"/>
    </source>
</evidence>
<accession>A0A379PLW1</accession>
<sequence length="832" mass="90528">MAKPTLEEYLSYLSVEPRTKGWGALLVYDRFKTNMLLAQEHIERFDGSHWLKPISLRVETEGGSWTDISELTLDKPSLSFVNSSISSSAARLSMHVSGGKFKQLRRTPGSGQTELVGLSRLDPLSAPAVRMNINLNQSNNGTITDEGRVTLDLSQGSAYTFEVSSWKDLNEKVGSAIQRAFAALPAEERVWDLNTLKPVEGELKPTSFAVRTHSLAKAGQSIVSSDPAELDEGAVVVGVAFNGARGGDFPTRDEDMPYLLPESGSSDPFTMNLLVGNDVWSKQVLAQMFKKVPGYENEQPEYESQAGFITQLTWPGLTVTSPEQTHRFSTPPLYEGLDGAITARRIDGFKAWRFDLLRTSVNMTLASKGGVVVLEWKGQWPPSEEDHPVLESDEFIWRADGGNGSLAIKYPVAIDYTCRQNFALELETAGEHKGRVKVVKKEQQIDVALAQYDGRQFVWLEEVFKTAQDLFKTSFKNAFDQVVTAVASAGASIDVLRLNGLLFRSEQIAEPRNLQVPGDLSLLGTLAPKLTAFAVEPLEATLSAGTTQTFRLAPLPGAAVAWSLDHLPGESGDKGTIANGVYTAPASDAITGTSKRVIVTATAGDQVSRALVTVVPQGVSVFPFMLSGQFSDQSPAKPSRYVVVGGSLGAPLSWAMKPGSKGTLRLPGAEDSDLDIPVDKETRIYVAPTRQPGASGTVDFLMQLDTVTVSSGAHTEAMDVVIPWTTTTAEIRVTAQTDNTLKLALWVQSWDEGDVEIPPADTQWFLVKGEGDLSTTGIYTPGAEGDYIIVAAFDKTSTRLPLWDYAVLPMPYEQTHIELVEHVQVHSTQRRS</sequence>
<protein>
    <submittedName>
        <fullName evidence="1">Imidazoleglycerol-phosphate synthase</fullName>
    </submittedName>
</protein>
<gene>
    <name evidence="1" type="ORF">NCTC7914_04912</name>
</gene>
<dbReference type="AlphaFoldDB" id="A0A379PLW1"/>
<evidence type="ECO:0000313" key="2">
    <source>
        <dbReference type="Proteomes" id="UP000254602"/>
    </source>
</evidence>
<dbReference type="Proteomes" id="UP000254602">
    <property type="component" value="Unassembled WGS sequence"/>
</dbReference>
<dbReference type="RefSeq" id="WP_115275601.1">
    <property type="nucleotide sequence ID" value="NZ_UGUY01000002.1"/>
</dbReference>
<reference evidence="1 2" key="1">
    <citation type="submission" date="2018-06" db="EMBL/GenBank/DDBJ databases">
        <authorList>
            <consortium name="Pathogen Informatics"/>
            <person name="Doyle S."/>
        </authorList>
    </citation>
    <scope>NUCLEOTIDE SEQUENCE [LARGE SCALE GENOMIC DNA]</scope>
    <source>
        <strain evidence="1 2">NCTC7914</strain>
    </source>
</reference>
<dbReference type="EMBL" id="UGUY01000002">
    <property type="protein sequence ID" value="SUF08883.1"/>
    <property type="molecule type" value="Genomic_DNA"/>
</dbReference>
<organism evidence="1 2">
    <name type="scientific">Pseudomonas putida</name>
    <name type="common">Arthrobacter siderocapsulatus</name>
    <dbReference type="NCBI Taxonomy" id="303"/>
    <lineage>
        <taxon>Bacteria</taxon>
        <taxon>Pseudomonadati</taxon>
        <taxon>Pseudomonadota</taxon>
        <taxon>Gammaproteobacteria</taxon>
        <taxon>Pseudomonadales</taxon>
        <taxon>Pseudomonadaceae</taxon>
        <taxon>Pseudomonas</taxon>
    </lineage>
</organism>
<proteinExistence type="predicted"/>